<gene>
    <name evidence="2" type="ORF">SAMN05444342_2953</name>
    <name evidence="1" type="ORF">ZOD2009_21397</name>
</gene>
<dbReference type="PATRIC" id="fig|797209.4.peg.4197"/>
<evidence type="ECO:0000313" key="4">
    <source>
        <dbReference type="Proteomes" id="UP000184203"/>
    </source>
</evidence>
<reference evidence="2" key="2">
    <citation type="submission" date="2016-11" db="EMBL/GenBank/DDBJ databases">
        <authorList>
            <person name="Jaros S."/>
            <person name="Januszkiewicz K."/>
            <person name="Wedrychowicz H."/>
        </authorList>
    </citation>
    <scope>NUCLEOTIDE SEQUENCE [LARGE SCALE GENOMIC DNA]</scope>
    <source>
        <strain evidence="2">DX253</strain>
    </source>
</reference>
<dbReference type="Proteomes" id="UP000184203">
    <property type="component" value="Unassembled WGS sequence"/>
</dbReference>
<evidence type="ECO:0000313" key="1">
    <source>
        <dbReference type="EMBL" id="EFW90191.1"/>
    </source>
</evidence>
<protein>
    <submittedName>
        <fullName evidence="1">Uncharacterized protein</fullName>
    </submittedName>
</protein>
<dbReference type="EMBL" id="FRAN01000004">
    <property type="protein sequence ID" value="SHL08093.1"/>
    <property type="molecule type" value="Genomic_DNA"/>
</dbReference>
<evidence type="ECO:0000313" key="2">
    <source>
        <dbReference type="EMBL" id="SHL08093.1"/>
    </source>
</evidence>
<sequence length="118" mass="13934">MTRTLTLPNGEEVTEDDIILYDGYPYRLRFVDDDEYEFELSPLYWGNSGMDVPFPDREALVEQWEGDSRGTLTDEEWNGWLREARHNPKFSDDELDELARELGTNDGLLDRLRRLFGR</sequence>
<evidence type="ECO:0000313" key="3">
    <source>
        <dbReference type="Proteomes" id="UP000003751"/>
    </source>
</evidence>
<dbReference type="RefSeq" id="WP_007983374.1">
    <property type="nucleotide sequence ID" value="NZ_AEMG01000029.1"/>
</dbReference>
<dbReference type="EMBL" id="AEMG01000029">
    <property type="protein sequence ID" value="EFW90191.1"/>
    <property type="molecule type" value="Genomic_DNA"/>
</dbReference>
<dbReference type="eggNOG" id="arCOG14587">
    <property type="taxonomic scope" value="Archaea"/>
</dbReference>
<reference evidence="4" key="3">
    <citation type="submission" date="2016-11" db="EMBL/GenBank/DDBJ databases">
        <authorList>
            <person name="Varghese N."/>
            <person name="Submissions S."/>
        </authorList>
    </citation>
    <scope>NUCLEOTIDE SEQUENCE [LARGE SCALE GENOMIC DNA]</scope>
    <source>
        <strain evidence="4">DX253</strain>
    </source>
</reference>
<name>E7QZ30_HALPU</name>
<dbReference type="STRING" id="797209.GCA_000376445_03317"/>
<proteinExistence type="predicted"/>
<reference evidence="1 3" key="1">
    <citation type="journal article" date="2014" name="ISME J.">
        <title>Trehalose/2-sulfotrehalose biosynthesis and glycine-betaine uptake are widely spread mechanisms for osmoadaptation in the Halobacteriales.</title>
        <authorList>
            <person name="Youssef N.H."/>
            <person name="Savage-Ashlock K.N."/>
            <person name="McCully A.L."/>
            <person name="Luedtke B."/>
            <person name="Shaw E.I."/>
            <person name="Hoff W.D."/>
            <person name="Elshahed M.S."/>
        </authorList>
    </citation>
    <scope>NUCLEOTIDE SEQUENCE [LARGE SCALE GENOMIC DNA]</scope>
    <source>
        <strain evidence="1 3">DX253</strain>
    </source>
</reference>
<dbReference type="AlphaFoldDB" id="E7QZ30"/>
<organism evidence="1 3">
    <name type="scientific">Haladaptatus paucihalophilus DX253</name>
    <dbReference type="NCBI Taxonomy" id="797209"/>
    <lineage>
        <taxon>Archaea</taxon>
        <taxon>Methanobacteriati</taxon>
        <taxon>Methanobacteriota</taxon>
        <taxon>Stenosarchaea group</taxon>
        <taxon>Halobacteria</taxon>
        <taxon>Halobacteriales</taxon>
        <taxon>Haladaptataceae</taxon>
        <taxon>Haladaptatus</taxon>
    </lineage>
</organism>
<accession>E7QZ30</accession>
<keyword evidence="4" id="KW-1185">Reference proteome</keyword>
<dbReference type="Proteomes" id="UP000003751">
    <property type="component" value="Unassembled WGS sequence"/>
</dbReference>
<dbReference type="OrthoDB" id="225376at2157"/>